<feature type="domain" description="Retrovirus-related Pol polyprotein from transposon TNT 1-94-like beta-barrel" evidence="3">
    <location>
        <begin position="479"/>
        <end position="550"/>
    </location>
</feature>
<dbReference type="Pfam" id="PF25597">
    <property type="entry name" value="SH3_retrovirus"/>
    <property type="match status" value="1"/>
</dbReference>
<feature type="domain" description="Retroviral polymerase SH3-like" evidence="4">
    <location>
        <begin position="628"/>
        <end position="674"/>
    </location>
</feature>
<protein>
    <submittedName>
        <fullName evidence="5">Ribonuclease H-like domain-containing protein</fullName>
    </submittedName>
</protein>
<feature type="compositionally biased region" description="Basic and acidic residues" evidence="1">
    <location>
        <begin position="752"/>
        <end position="768"/>
    </location>
</feature>
<feature type="compositionally biased region" description="Low complexity" evidence="1">
    <location>
        <begin position="138"/>
        <end position="150"/>
    </location>
</feature>
<feature type="compositionally biased region" description="Pro residues" evidence="1">
    <location>
        <begin position="279"/>
        <end position="290"/>
    </location>
</feature>
<evidence type="ECO:0000259" key="2">
    <source>
        <dbReference type="Pfam" id="PF07727"/>
    </source>
</evidence>
<dbReference type="Pfam" id="PF22936">
    <property type="entry name" value="Pol_BBD"/>
    <property type="match status" value="1"/>
</dbReference>
<evidence type="ECO:0000256" key="1">
    <source>
        <dbReference type="SAM" id="MobiDB-lite"/>
    </source>
</evidence>
<dbReference type="InterPro" id="IPR013103">
    <property type="entry name" value="RVT_2"/>
</dbReference>
<proteinExistence type="predicted"/>
<evidence type="ECO:0000259" key="4">
    <source>
        <dbReference type="Pfam" id="PF25597"/>
    </source>
</evidence>
<sequence>MEDGIFFNQSKYVKEMLKIFGLEDSKPMKTPMAFDTKLTKDEECELVDSIKYRGMIDFAQIFRIPCEGACVFSDRWLLDELVYGAPSEGPYQSNLPSLDDFISFIREDREGQVTRIRHQEEVERKPRKDRSTRRGRHSTSSSTFCEPSSSHLNDDDDDGNNEGTSRASTTLPIHITTTPSPTTTYSSLTPPNAPSKTTSTNQTSSSQENTSSSFHSKLQIIPPSSYEPTSPHHLNPLLDNISNVPPRPLNPQPLQIHSSLDITLSLSPITPLDHIHETPSPPSPPQPQPPIIAKRNELKTKRTLLLAIPDEHLLKFYAIKDAKTLWEAMKTRIQKLISQLEIYGEVISQEDANLKLLRSLPLAWNTHTLTMRNKSDLDTLSMDDLYKNLKLDNKDLEQIDTDDLEEMDIKWQVSMLTMRVLPTQILRHFVLTVVITNSGKVPVNAAKQSSPRAATSTSTARYVNTAATKPTVNGSRDFDSGCSRHMTRNKSFLTDYQDIDGGFVAFGGSPKRGKISGKCKIRTGKLDFEDVYFVKELKFNLFSVSQMCDKKNSVLFTETECLVLSFDFKLPDKNQLLLKVPRQNNMYNFNLKNVVSSREFVTKPHNMTPFEILVGRSPNLDFMKAFRCLVTILNTLDHLGKFEGKTDEGFLVGYFVNSKAFRVFNSRTKKVEENLHIFYKINLILQEGGPEWLFDIDSLTISMNYEPVTIGNQTNNDACIEINISTGQARQKKAFDHEYILLLFMPLNTQSSDDKDADEVPGKGDEGVSKGSGIDDQERSKRSTQDVNTTKLSIKTANTNINTGSLNINNVGSIDPSMPSLEETSIFDDVYDVREIGVEADTNNLELSTVASHIPITKVHKDHPKEQIIGLDLVDLPNGKTTIRTKCVFRNKKDKRGIVVRNKTRLVAKGYTQKEGIDYDEVFDPVDRIETIKKDGGIFISQDKYVADILKMFDFTTLKISSNPMEPNKVLIKDAEAEDVSLRFVTRLRLPLCFEVIAFCLKTAFCLCILKSLRFVSRMRFASAF</sequence>
<feature type="region of interest" description="Disordered" evidence="1">
    <location>
        <begin position="752"/>
        <end position="791"/>
    </location>
</feature>
<comment type="caution">
    <text evidence="5">The sequence shown here is derived from an EMBL/GenBank/DDBJ whole genome shotgun (WGS) entry which is preliminary data.</text>
</comment>
<dbReference type="Pfam" id="PF07727">
    <property type="entry name" value="RVT_2"/>
    <property type="match status" value="1"/>
</dbReference>
<dbReference type="InterPro" id="IPR057670">
    <property type="entry name" value="SH3_retrovirus"/>
</dbReference>
<organism evidence="5">
    <name type="scientific">Tanacetum cinerariifolium</name>
    <name type="common">Dalmatian daisy</name>
    <name type="synonym">Chrysanthemum cinerariifolium</name>
    <dbReference type="NCBI Taxonomy" id="118510"/>
    <lineage>
        <taxon>Eukaryota</taxon>
        <taxon>Viridiplantae</taxon>
        <taxon>Streptophyta</taxon>
        <taxon>Embryophyta</taxon>
        <taxon>Tracheophyta</taxon>
        <taxon>Spermatophyta</taxon>
        <taxon>Magnoliopsida</taxon>
        <taxon>eudicotyledons</taxon>
        <taxon>Gunneridae</taxon>
        <taxon>Pentapetalae</taxon>
        <taxon>asterids</taxon>
        <taxon>campanulids</taxon>
        <taxon>Asterales</taxon>
        <taxon>Asteraceae</taxon>
        <taxon>Asteroideae</taxon>
        <taxon>Anthemideae</taxon>
        <taxon>Anthemidinae</taxon>
        <taxon>Tanacetum</taxon>
    </lineage>
</organism>
<feature type="compositionally biased region" description="Basic residues" evidence="1">
    <location>
        <begin position="127"/>
        <end position="137"/>
    </location>
</feature>
<dbReference type="InterPro" id="IPR054722">
    <property type="entry name" value="PolX-like_BBD"/>
</dbReference>
<feature type="compositionally biased region" description="Low complexity" evidence="1">
    <location>
        <begin position="168"/>
        <end position="213"/>
    </location>
</feature>
<dbReference type="AlphaFoldDB" id="A0A6L2MX94"/>
<name>A0A6L2MX94_TANCI</name>
<feature type="domain" description="Reverse transcriptase Ty1/copia-type" evidence="2">
    <location>
        <begin position="872"/>
        <end position="933"/>
    </location>
</feature>
<gene>
    <name evidence="5" type="ORF">Tci_050017</name>
</gene>
<feature type="compositionally biased region" description="Basic and acidic residues" evidence="1">
    <location>
        <begin position="113"/>
        <end position="126"/>
    </location>
</feature>
<dbReference type="EMBL" id="BKCJ010007593">
    <property type="protein sequence ID" value="GEU78039.1"/>
    <property type="molecule type" value="Genomic_DNA"/>
</dbReference>
<feature type="region of interest" description="Disordered" evidence="1">
    <location>
        <begin position="113"/>
        <end position="252"/>
    </location>
</feature>
<reference evidence="5" key="1">
    <citation type="journal article" date="2019" name="Sci. Rep.">
        <title>Draft genome of Tanacetum cinerariifolium, the natural source of mosquito coil.</title>
        <authorList>
            <person name="Yamashiro T."/>
            <person name="Shiraishi A."/>
            <person name="Satake H."/>
            <person name="Nakayama K."/>
        </authorList>
    </citation>
    <scope>NUCLEOTIDE SEQUENCE</scope>
</reference>
<feature type="region of interest" description="Disordered" evidence="1">
    <location>
        <begin position="271"/>
        <end position="290"/>
    </location>
</feature>
<accession>A0A6L2MX94</accession>
<evidence type="ECO:0000259" key="3">
    <source>
        <dbReference type="Pfam" id="PF22936"/>
    </source>
</evidence>
<evidence type="ECO:0000313" key="5">
    <source>
        <dbReference type="EMBL" id="GEU78039.1"/>
    </source>
</evidence>